<dbReference type="InterPro" id="IPR027246">
    <property type="entry name" value="Porin_Euk/Tom40"/>
</dbReference>
<organism evidence="11 12">
    <name type="scientific">Musa troglodytarum</name>
    <name type="common">fe'i banana</name>
    <dbReference type="NCBI Taxonomy" id="320322"/>
    <lineage>
        <taxon>Eukaryota</taxon>
        <taxon>Viridiplantae</taxon>
        <taxon>Streptophyta</taxon>
        <taxon>Embryophyta</taxon>
        <taxon>Tracheophyta</taxon>
        <taxon>Spermatophyta</taxon>
        <taxon>Magnoliopsida</taxon>
        <taxon>Liliopsida</taxon>
        <taxon>Zingiberales</taxon>
        <taxon>Musaceae</taxon>
        <taxon>Musa</taxon>
    </lineage>
</organism>
<dbReference type="PANTHER" id="PTHR11743">
    <property type="entry name" value="VOLTAGE-DEPENDENT ANION-SELECTIVE CHANNEL"/>
    <property type="match status" value="1"/>
</dbReference>
<dbReference type="GO" id="GO:0005741">
    <property type="term" value="C:mitochondrial outer membrane"/>
    <property type="evidence" value="ECO:0007669"/>
    <property type="project" value="InterPro"/>
</dbReference>
<evidence type="ECO:0000256" key="7">
    <source>
        <dbReference type="ARBA" id="ARBA00023114"/>
    </source>
</evidence>
<gene>
    <name evidence="11" type="ORF">MUK42_10023</name>
</gene>
<dbReference type="Gene3D" id="2.40.160.10">
    <property type="entry name" value="Porin"/>
    <property type="match status" value="1"/>
</dbReference>
<dbReference type="Proteomes" id="UP001055439">
    <property type="component" value="Chromosome 1"/>
</dbReference>
<comment type="subcellular location">
    <subcellularLocation>
        <location evidence="1">Membrane</location>
    </subcellularLocation>
</comment>
<evidence type="ECO:0000256" key="1">
    <source>
        <dbReference type="ARBA" id="ARBA00004370"/>
    </source>
</evidence>
<keyword evidence="5 10" id="KW-0812">Transmembrane</keyword>
<dbReference type="GO" id="GO:0008308">
    <property type="term" value="F:voltage-gated monoatomic anion channel activity"/>
    <property type="evidence" value="ECO:0007669"/>
    <property type="project" value="InterPro"/>
</dbReference>
<evidence type="ECO:0000313" key="12">
    <source>
        <dbReference type="Proteomes" id="UP001055439"/>
    </source>
</evidence>
<keyword evidence="7" id="KW-0626">Porin</keyword>
<evidence type="ECO:0000313" key="11">
    <source>
        <dbReference type="EMBL" id="URD76262.1"/>
    </source>
</evidence>
<keyword evidence="12" id="KW-1185">Reference proteome</keyword>
<dbReference type="InterPro" id="IPR023614">
    <property type="entry name" value="Porin_dom_sf"/>
</dbReference>
<evidence type="ECO:0000256" key="2">
    <source>
        <dbReference type="ARBA" id="ARBA00009624"/>
    </source>
</evidence>
<evidence type="ECO:0000256" key="8">
    <source>
        <dbReference type="ARBA" id="ARBA00023136"/>
    </source>
</evidence>
<reference evidence="11" key="1">
    <citation type="submission" date="2022-05" db="EMBL/GenBank/DDBJ databases">
        <title>The Musa troglodytarum L. genome provides insights into the mechanism of non-climacteric behaviour and enrichment of carotenoids.</title>
        <authorList>
            <person name="Wang J."/>
        </authorList>
    </citation>
    <scope>NUCLEOTIDE SEQUENCE</scope>
    <source>
        <tissue evidence="11">Leaf</tissue>
    </source>
</reference>
<proteinExistence type="inferred from homology"/>
<feature type="transmembrane region" description="Helical" evidence="10">
    <location>
        <begin position="152"/>
        <end position="172"/>
    </location>
</feature>
<dbReference type="InterPro" id="IPR001925">
    <property type="entry name" value="Porin_Euk"/>
</dbReference>
<feature type="region of interest" description="Disordered" evidence="9">
    <location>
        <begin position="1"/>
        <end position="33"/>
    </location>
</feature>
<dbReference type="Pfam" id="PF01459">
    <property type="entry name" value="Porin_3"/>
    <property type="match status" value="1"/>
</dbReference>
<sequence length="460" mass="50361">MEENKAGEAIEALEETSPKPDPNSSSGDENKTPEVEVHLFRRGRGPIDVFRSKLGGWDQDRLEVQDILDKYGFKTLFSFNPESGRGVPIRFSSRNGRSILPYTGGSVVVIDGEPKDSLVKPVTKIMVGVAVLTLLIAMFFKETPEWFKSSRFSGVTFPPWVLACMVILFTRLRKRTKDVLKKYGRMGPGLYFEIGRKARELLYRDYQTDHKVTVTTCTSNGVEITASGTRKNDLIFGEIQSHIKNKNVTFNVKTNSDSNVTTTITIDELASPGLKTIFSFVVPDQRSGKVEIQYLHDYTGINASIGLTANPVVNLSGAVGSKTLSIGADVAFDTATGKFIKYNAGLSITHADLIAALTLNNRGDSLSASYYHLAKSLSRTAVGAELTHSFSSNENTLTFGTQHALDHLTTVKARINSSGKASALIQHEWKPKSFLTISGEIDTKAIEKSSKVGLSLVLKP</sequence>
<accession>A0A9E7JD85</accession>
<dbReference type="PANTHER" id="PTHR11743:SF70">
    <property type="entry name" value="GH26960P-RELATED"/>
    <property type="match status" value="1"/>
</dbReference>
<keyword evidence="3" id="KW-0813">Transport</keyword>
<evidence type="ECO:0000256" key="5">
    <source>
        <dbReference type="ARBA" id="ARBA00022692"/>
    </source>
</evidence>
<evidence type="ECO:0000256" key="4">
    <source>
        <dbReference type="ARBA" id="ARBA00022452"/>
    </source>
</evidence>
<dbReference type="OrthoDB" id="658712at2759"/>
<dbReference type="GO" id="GO:0015288">
    <property type="term" value="F:porin activity"/>
    <property type="evidence" value="ECO:0007669"/>
    <property type="project" value="UniProtKB-KW"/>
</dbReference>
<evidence type="ECO:0000256" key="9">
    <source>
        <dbReference type="SAM" id="MobiDB-lite"/>
    </source>
</evidence>
<name>A0A9E7JD85_9LILI</name>
<dbReference type="FunFam" id="2.40.160.10:FF:000003">
    <property type="entry name" value="Outer mitochondrial membrane protein porin"/>
    <property type="match status" value="1"/>
</dbReference>
<keyword evidence="10" id="KW-1133">Transmembrane helix</keyword>
<keyword evidence="6" id="KW-0406">Ion transport</keyword>
<evidence type="ECO:0000256" key="10">
    <source>
        <dbReference type="SAM" id="Phobius"/>
    </source>
</evidence>
<feature type="transmembrane region" description="Helical" evidence="10">
    <location>
        <begin position="122"/>
        <end position="140"/>
    </location>
</feature>
<dbReference type="CDD" id="cd07306">
    <property type="entry name" value="Porin3_VDAC"/>
    <property type="match status" value="1"/>
</dbReference>
<dbReference type="AlphaFoldDB" id="A0A9E7JD85"/>
<dbReference type="EMBL" id="CP097502">
    <property type="protein sequence ID" value="URD76262.1"/>
    <property type="molecule type" value="Genomic_DNA"/>
</dbReference>
<evidence type="ECO:0000256" key="3">
    <source>
        <dbReference type="ARBA" id="ARBA00022448"/>
    </source>
</evidence>
<evidence type="ECO:0000256" key="6">
    <source>
        <dbReference type="ARBA" id="ARBA00023065"/>
    </source>
</evidence>
<protein>
    <submittedName>
        <fullName evidence="11">Membrane protein porin</fullName>
    </submittedName>
</protein>
<comment type="similarity">
    <text evidence="2">Belongs to the eukaryotic mitochondrial porin (TC 1.B.8.1) family.</text>
</comment>
<keyword evidence="4" id="KW-1134">Transmembrane beta strand</keyword>
<dbReference type="GO" id="GO:0046930">
    <property type="term" value="C:pore complex"/>
    <property type="evidence" value="ECO:0007669"/>
    <property type="project" value="UniProtKB-KW"/>
</dbReference>
<keyword evidence="8 10" id="KW-0472">Membrane</keyword>